<proteinExistence type="predicted"/>
<dbReference type="FunCoup" id="F4S240">
    <property type="interactions" value="107"/>
</dbReference>
<keyword evidence="2" id="KW-1185">Reference proteome</keyword>
<dbReference type="KEGG" id="mlr:MELLADRAFT_111124"/>
<dbReference type="EMBL" id="GL883139">
    <property type="protein sequence ID" value="EGG01327.1"/>
    <property type="molecule type" value="Genomic_DNA"/>
</dbReference>
<reference evidence="2" key="1">
    <citation type="journal article" date="2011" name="Proc. Natl. Acad. Sci. U.S.A.">
        <title>Obligate biotrophy features unraveled by the genomic analysis of rust fungi.</title>
        <authorList>
            <person name="Duplessis S."/>
            <person name="Cuomo C.A."/>
            <person name="Lin Y.-C."/>
            <person name="Aerts A."/>
            <person name="Tisserant E."/>
            <person name="Veneault-Fourrey C."/>
            <person name="Joly D.L."/>
            <person name="Hacquard S."/>
            <person name="Amselem J."/>
            <person name="Cantarel B.L."/>
            <person name="Chiu R."/>
            <person name="Coutinho P.M."/>
            <person name="Feau N."/>
            <person name="Field M."/>
            <person name="Frey P."/>
            <person name="Gelhaye E."/>
            <person name="Goldberg J."/>
            <person name="Grabherr M.G."/>
            <person name="Kodira C.D."/>
            <person name="Kohler A."/>
            <person name="Kuees U."/>
            <person name="Lindquist E.A."/>
            <person name="Lucas S.M."/>
            <person name="Mago R."/>
            <person name="Mauceli E."/>
            <person name="Morin E."/>
            <person name="Murat C."/>
            <person name="Pangilinan J.L."/>
            <person name="Park R."/>
            <person name="Pearson M."/>
            <person name="Quesneville H."/>
            <person name="Rouhier N."/>
            <person name="Sakthikumar S."/>
            <person name="Salamov A.A."/>
            <person name="Schmutz J."/>
            <person name="Selles B."/>
            <person name="Shapiro H."/>
            <person name="Tanguay P."/>
            <person name="Tuskan G.A."/>
            <person name="Henrissat B."/>
            <person name="Van de Peer Y."/>
            <person name="Rouze P."/>
            <person name="Ellis J.G."/>
            <person name="Dodds P.N."/>
            <person name="Schein J.E."/>
            <person name="Zhong S."/>
            <person name="Hamelin R.C."/>
            <person name="Grigoriev I.V."/>
            <person name="Szabo L.J."/>
            <person name="Martin F."/>
        </authorList>
    </citation>
    <scope>NUCLEOTIDE SEQUENCE [LARGE SCALE GENOMIC DNA]</scope>
    <source>
        <strain evidence="2">98AG31 / pathotype 3-4-7</strain>
    </source>
</reference>
<dbReference type="Gene3D" id="3.10.280.10">
    <property type="entry name" value="Mitochondrial glycoprotein"/>
    <property type="match status" value="1"/>
</dbReference>
<dbReference type="AlphaFoldDB" id="F4S240"/>
<accession>F4S240</accession>
<protein>
    <submittedName>
        <fullName evidence="1">Uncharacterized protein</fullName>
    </submittedName>
</protein>
<evidence type="ECO:0000313" key="2">
    <source>
        <dbReference type="Proteomes" id="UP000001072"/>
    </source>
</evidence>
<name>F4S240_MELLP</name>
<dbReference type="InterPro" id="IPR036561">
    <property type="entry name" value="MAM33_sf"/>
</dbReference>
<dbReference type="SUPFAM" id="SSF54529">
    <property type="entry name" value="Mitochondrial glycoprotein MAM33-like"/>
    <property type="match status" value="1"/>
</dbReference>
<sequence length="214" mass="23818">MQTSTRTRNRRVGYGAGYTIQYISTGERFNICLTWFTVIGAISSRAPVIAGTAITEWSHLSFDLALLQDIFQRICAENIQKMIDSGITNSELIVRLGSEIEYSGEVESTKEPTWLKTFKANQTFTVQHFSYPIFIKSSQINDVPGSDEVTLTRTFGSKKVRTAMSTVSTGKGGMGIDSTTDGVSFEIDHVSFYGDEHLALDESSENDWNNYSTM</sequence>
<dbReference type="VEuPathDB" id="FungiDB:MELLADRAFT_111124"/>
<dbReference type="OrthoDB" id="278212at2759"/>
<dbReference type="RefSeq" id="XP_007415428.1">
    <property type="nucleotide sequence ID" value="XM_007415366.1"/>
</dbReference>
<dbReference type="GeneID" id="18924283"/>
<gene>
    <name evidence="1" type="ORF">MELLADRAFT_111124</name>
</gene>
<organism evidence="2">
    <name type="scientific">Melampsora larici-populina (strain 98AG31 / pathotype 3-4-7)</name>
    <name type="common">Poplar leaf rust fungus</name>
    <dbReference type="NCBI Taxonomy" id="747676"/>
    <lineage>
        <taxon>Eukaryota</taxon>
        <taxon>Fungi</taxon>
        <taxon>Dikarya</taxon>
        <taxon>Basidiomycota</taxon>
        <taxon>Pucciniomycotina</taxon>
        <taxon>Pucciniomycetes</taxon>
        <taxon>Pucciniales</taxon>
        <taxon>Melampsoraceae</taxon>
        <taxon>Melampsora</taxon>
    </lineage>
</organism>
<dbReference type="Proteomes" id="UP000001072">
    <property type="component" value="Unassembled WGS sequence"/>
</dbReference>
<evidence type="ECO:0000313" key="1">
    <source>
        <dbReference type="EMBL" id="EGG01327.1"/>
    </source>
</evidence>
<dbReference type="HOGENOM" id="CLU_1289190_0_0_1"/>
<dbReference type="InParanoid" id="F4S240"/>